<dbReference type="Gene3D" id="3.40.50.1000">
    <property type="entry name" value="HAD superfamily/HAD-like"/>
    <property type="match status" value="1"/>
</dbReference>
<dbReference type="InterPro" id="IPR036412">
    <property type="entry name" value="HAD-like_sf"/>
</dbReference>
<comment type="caution">
    <text evidence="2">The sequence shown here is derived from an EMBL/GenBank/DDBJ whole genome shotgun (WGS) entry which is preliminary data.</text>
</comment>
<evidence type="ECO:0000313" key="2">
    <source>
        <dbReference type="EMBL" id="EEI24538.1"/>
    </source>
</evidence>
<dbReference type="InterPro" id="IPR051540">
    <property type="entry name" value="S-2-haloacid_dehalogenase"/>
</dbReference>
<dbReference type="Proteomes" id="UP000003752">
    <property type="component" value="Unassembled WGS sequence"/>
</dbReference>
<protein>
    <submittedName>
        <fullName evidence="2">Putative haloacid dehalogenase, type II</fullName>
    </submittedName>
</protein>
<reference evidence="2 3" key="1">
    <citation type="submission" date="2009-01" db="EMBL/GenBank/DDBJ databases">
        <authorList>
            <person name="Qin X."/>
            <person name="Bachman B."/>
            <person name="Battles P."/>
            <person name="Bell A."/>
            <person name="Bess C."/>
            <person name="Bickham C."/>
            <person name="Chaboub L."/>
            <person name="Chen D."/>
            <person name="Coyle M."/>
            <person name="Deiros D.R."/>
            <person name="Dinh H."/>
            <person name="Forbes L."/>
            <person name="Fowler G."/>
            <person name="Francisco L."/>
            <person name="Fu Q."/>
            <person name="Gubbala S."/>
            <person name="Hale W."/>
            <person name="Han Y."/>
            <person name="Hemphill L."/>
            <person name="Highlander S.K."/>
            <person name="Hirani K."/>
            <person name="Hogues M."/>
            <person name="Jackson L."/>
            <person name="Jakkamsetti A."/>
            <person name="Javaid M."/>
            <person name="Jiang H."/>
            <person name="Korchina V."/>
            <person name="Kovar C."/>
            <person name="Lara F."/>
            <person name="Lee S."/>
            <person name="Mata R."/>
            <person name="Mathew T."/>
            <person name="Moen C."/>
            <person name="Morales K."/>
            <person name="Munidasa M."/>
            <person name="Nazareth L."/>
            <person name="Ngo R."/>
            <person name="Nguyen L."/>
            <person name="Okwuonu G."/>
            <person name="Ongeri F."/>
            <person name="Patil S."/>
            <person name="Petrosino J."/>
            <person name="Pham C."/>
            <person name="Pham P."/>
            <person name="Pu L.-L."/>
            <person name="Puazo M."/>
            <person name="Raj R."/>
            <person name="Reid J."/>
            <person name="Rouhana J."/>
            <person name="Saada N."/>
            <person name="Shang Y."/>
            <person name="Simmons D."/>
            <person name="Thornton R."/>
            <person name="Warren J."/>
            <person name="Weissenberger G."/>
            <person name="Zhang J."/>
            <person name="Zhang L."/>
            <person name="Zhou C."/>
            <person name="Zhu D."/>
            <person name="Muzny D."/>
            <person name="Worley K."/>
            <person name="Gibbs R."/>
        </authorList>
    </citation>
    <scope>NUCLEOTIDE SEQUENCE [LARGE SCALE GENOMIC DNA]</scope>
    <source>
        <strain evidence="3">ATCC 8290 / DSM 20176 / CCUG 30140 / JCM 1155 / KCTC 3500 / NBRC 15886 / NCIMB 8040 / NRRL B-1843 / 9</strain>
    </source>
</reference>
<dbReference type="PRINTS" id="PR00413">
    <property type="entry name" value="HADHALOGNASE"/>
</dbReference>
<dbReference type="AlphaFoldDB" id="C0XJA8"/>
<evidence type="ECO:0000256" key="1">
    <source>
        <dbReference type="ARBA" id="ARBA00022801"/>
    </source>
</evidence>
<dbReference type="PATRIC" id="fig|1423757.3.peg.713"/>
<evidence type="ECO:0000313" key="3">
    <source>
        <dbReference type="Proteomes" id="UP000003752"/>
    </source>
</evidence>
<gene>
    <name evidence="2" type="ORF">HMPREF0519_1319</name>
</gene>
<accession>C0XJA8</accession>
<dbReference type="SUPFAM" id="SSF56784">
    <property type="entry name" value="HAD-like"/>
    <property type="match status" value="1"/>
</dbReference>
<dbReference type="PANTHER" id="PTHR43316:SF3">
    <property type="entry name" value="HALOACID DEHALOGENASE, TYPE II (AFU_ORTHOLOGUE AFUA_2G07750)-RELATED"/>
    <property type="match status" value="1"/>
</dbReference>
<dbReference type="GO" id="GO:0016787">
    <property type="term" value="F:hydrolase activity"/>
    <property type="evidence" value="ECO:0007669"/>
    <property type="project" value="UniProtKB-KW"/>
</dbReference>
<dbReference type="InterPro" id="IPR023214">
    <property type="entry name" value="HAD_sf"/>
</dbReference>
<dbReference type="Gene3D" id="1.10.150.240">
    <property type="entry name" value="Putative phosphatase, domain 2"/>
    <property type="match status" value="1"/>
</dbReference>
<dbReference type="HOGENOM" id="CLU_045011_3_2_9"/>
<keyword evidence="3" id="KW-1185">Reference proteome</keyword>
<name>C0XJA8_LENH9</name>
<keyword evidence="1" id="KW-0378">Hydrolase</keyword>
<proteinExistence type="predicted"/>
<dbReference type="PANTHER" id="PTHR43316">
    <property type="entry name" value="HYDROLASE, HALOACID DELAHOGENASE-RELATED"/>
    <property type="match status" value="1"/>
</dbReference>
<dbReference type="Pfam" id="PF00702">
    <property type="entry name" value="Hydrolase"/>
    <property type="match status" value="1"/>
</dbReference>
<dbReference type="InterPro" id="IPR023198">
    <property type="entry name" value="PGP-like_dom2"/>
</dbReference>
<organism evidence="2 3">
    <name type="scientific">Lentilactobacillus hilgardii (strain ATCC 8290 / DSM 20176 / CCUG 30140 / JCM 1155 / KCTC 3500 / NBRC 15886 / NCIMB 8040 / NRRL B-1843 / 9)</name>
    <dbReference type="NCBI Taxonomy" id="1423757"/>
    <lineage>
        <taxon>Bacteria</taxon>
        <taxon>Bacillati</taxon>
        <taxon>Bacillota</taxon>
        <taxon>Bacilli</taxon>
        <taxon>Lactobacillales</taxon>
        <taxon>Lactobacillaceae</taxon>
        <taxon>Lentilactobacillus</taxon>
    </lineage>
</organism>
<sequence>MIFKKVILMDITFDCYGTLLDTRPIQTWLMAFGTAHGIDGQAAWSQFELWKDRLMYGETTLPFSALLKRDLAYMDMTLQTGSLFSNHFNDLIKLYTTLTPWPEVIAVLRQLREADHRVIIMSNSTSSLMAAHLNALDHEVDQTILPEQTRCYKPAIPFFDYASKQLEQPHLHVAMGYWWDVVPCHKIGWSCVWINRLKLSALADIKPTYTLPDLKGLPLLVQSHAG</sequence>
<dbReference type="InterPro" id="IPR006439">
    <property type="entry name" value="HAD-SF_hydro_IA"/>
</dbReference>
<dbReference type="EMBL" id="ACGP01000129">
    <property type="protein sequence ID" value="EEI24538.1"/>
    <property type="molecule type" value="Genomic_DNA"/>
</dbReference>